<sequence>MTDKLPPNLLALFAPRPPLRYLPPSDHAQEERKTANITGVAQFLDQLRQPDDSYQPTESWLQRRDRIKLEKKEKEEKHLTEGFAKYNPSDDSQVRGDAFKTLFVARLSYDAKESDLEREFGRFGPIERIRIITDANADNPKKVHRGYAFIVYEREKDMKGIKPLPSWNFSITSRSLVATICP</sequence>
<dbReference type="InParanoid" id="A0A165JTL8"/>
<dbReference type="STRING" id="1328760.A0A165JTL8"/>
<keyword evidence="3" id="KW-0539">Nucleus</keyword>
<dbReference type="GO" id="GO:0005685">
    <property type="term" value="C:U1 snRNP"/>
    <property type="evidence" value="ECO:0007669"/>
    <property type="project" value="TreeGrafter"/>
</dbReference>
<evidence type="ECO:0000256" key="5">
    <source>
        <dbReference type="PROSITE-ProRule" id="PRU00176"/>
    </source>
</evidence>
<evidence type="ECO:0000259" key="6">
    <source>
        <dbReference type="PROSITE" id="PS50102"/>
    </source>
</evidence>
<evidence type="ECO:0000256" key="1">
    <source>
        <dbReference type="ARBA" id="ARBA00004123"/>
    </source>
</evidence>
<dbReference type="Pfam" id="PF00076">
    <property type="entry name" value="RRM_1"/>
    <property type="match status" value="1"/>
</dbReference>
<evidence type="ECO:0000313" key="7">
    <source>
        <dbReference type="EMBL" id="KZF26609.1"/>
    </source>
</evidence>
<dbReference type="SUPFAM" id="SSF54928">
    <property type="entry name" value="RNA-binding domain, RBD"/>
    <property type="match status" value="1"/>
</dbReference>
<dbReference type="GO" id="GO:0071004">
    <property type="term" value="C:U2-type prespliceosome"/>
    <property type="evidence" value="ECO:0007669"/>
    <property type="project" value="TreeGrafter"/>
</dbReference>
<dbReference type="PROSITE" id="PS50102">
    <property type="entry name" value="RRM"/>
    <property type="match status" value="1"/>
</dbReference>
<protein>
    <recommendedName>
        <fullName evidence="6">RRM domain-containing protein</fullName>
    </recommendedName>
</protein>
<name>A0A165JTL8_XYLHT</name>
<dbReference type="FunCoup" id="A0A165JTL8">
    <property type="interactions" value="391"/>
</dbReference>
<accession>A0A165JTL8</accession>
<dbReference type="RefSeq" id="XP_018192164.1">
    <property type="nucleotide sequence ID" value="XM_018329364.1"/>
</dbReference>
<reference evidence="7 8" key="1">
    <citation type="journal article" date="2016" name="Fungal Biol.">
        <title>The genome of Xylona heveae provides a window into fungal endophytism.</title>
        <authorList>
            <person name="Gazis R."/>
            <person name="Kuo A."/>
            <person name="Riley R."/>
            <person name="LaButti K."/>
            <person name="Lipzen A."/>
            <person name="Lin J."/>
            <person name="Amirebrahimi M."/>
            <person name="Hesse C.N."/>
            <person name="Spatafora J.W."/>
            <person name="Henrissat B."/>
            <person name="Hainaut M."/>
            <person name="Grigoriev I.V."/>
            <person name="Hibbett D.S."/>
        </authorList>
    </citation>
    <scope>NUCLEOTIDE SEQUENCE [LARGE SCALE GENOMIC DNA]</scope>
    <source>
        <strain evidence="7 8">TC161</strain>
    </source>
</reference>
<dbReference type="OrthoDB" id="4207594at2759"/>
<dbReference type="InterPro" id="IPR012677">
    <property type="entry name" value="Nucleotide-bd_a/b_plait_sf"/>
</dbReference>
<dbReference type="EMBL" id="KV407454">
    <property type="protein sequence ID" value="KZF26609.1"/>
    <property type="molecule type" value="Genomic_DNA"/>
</dbReference>
<dbReference type="InterPro" id="IPR035979">
    <property type="entry name" value="RBD_domain_sf"/>
</dbReference>
<dbReference type="PANTHER" id="PTHR13952:SF5">
    <property type="entry name" value="U1 SMALL NUCLEAR RIBONUCLEOPROTEIN 70 KDA"/>
    <property type="match status" value="1"/>
</dbReference>
<dbReference type="SMART" id="SM00360">
    <property type="entry name" value="RRM"/>
    <property type="match status" value="1"/>
</dbReference>
<dbReference type="GO" id="GO:0030619">
    <property type="term" value="F:U1 snRNA binding"/>
    <property type="evidence" value="ECO:0007669"/>
    <property type="project" value="TreeGrafter"/>
</dbReference>
<organism evidence="7 8">
    <name type="scientific">Xylona heveae (strain CBS 132557 / TC161)</name>
    <dbReference type="NCBI Taxonomy" id="1328760"/>
    <lineage>
        <taxon>Eukaryota</taxon>
        <taxon>Fungi</taxon>
        <taxon>Dikarya</taxon>
        <taxon>Ascomycota</taxon>
        <taxon>Pezizomycotina</taxon>
        <taxon>Xylonomycetes</taxon>
        <taxon>Xylonales</taxon>
        <taxon>Xylonaceae</taxon>
        <taxon>Xylona</taxon>
    </lineage>
</organism>
<dbReference type="PANTHER" id="PTHR13952">
    <property type="entry name" value="U1 SMALL NUCLEAR RIBONUCLEOPROTEIN 70 KD"/>
    <property type="match status" value="1"/>
</dbReference>
<dbReference type="GO" id="GO:0000398">
    <property type="term" value="P:mRNA splicing, via spliceosome"/>
    <property type="evidence" value="ECO:0007669"/>
    <property type="project" value="TreeGrafter"/>
</dbReference>
<proteinExistence type="predicted"/>
<dbReference type="InterPro" id="IPR022023">
    <property type="entry name" value="U1snRNP70_N"/>
</dbReference>
<keyword evidence="2 5" id="KW-0694">RNA-binding</keyword>
<feature type="domain" description="RRM" evidence="6">
    <location>
        <begin position="100"/>
        <end position="159"/>
    </location>
</feature>
<dbReference type="GeneID" id="28894501"/>
<evidence type="ECO:0000313" key="8">
    <source>
        <dbReference type="Proteomes" id="UP000076632"/>
    </source>
</evidence>
<dbReference type="OMA" id="RDMKGTH"/>
<dbReference type="GO" id="GO:0071011">
    <property type="term" value="C:precatalytic spliceosome"/>
    <property type="evidence" value="ECO:0007669"/>
    <property type="project" value="TreeGrafter"/>
</dbReference>
<comment type="subcellular location">
    <subcellularLocation>
        <location evidence="1">Nucleus</location>
    </subcellularLocation>
</comment>
<dbReference type="InterPro" id="IPR000504">
    <property type="entry name" value="RRM_dom"/>
</dbReference>
<dbReference type="GO" id="GO:0003729">
    <property type="term" value="F:mRNA binding"/>
    <property type="evidence" value="ECO:0007669"/>
    <property type="project" value="TreeGrafter"/>
</dbReference>
<evidence type="ECO:0000256" key="3">
    <source>
        <dbReference type="ARBA" id="ARBA00023242"/>
    </source>
</evidence>
<keyword evidence="8" id="KW-1185">Reference proteome</keyword>
<gene>
    <name evidence="7" type="ORF">L228DRAFT_15760</name>
</gene>
<dbReference type="Proteomes" id="UP000076632">
    <property type="component" value="Unassembled WGS sequence"/>
</dbReference>
<dbReference type="Pfam" id="PF12220">
    <property type="entry name" value="U1snRNP70_N"/>
    <property type="match status" value="1"/>
</dbReference>
<keyword evidence="4" id="KW-0687">Ribonucleoprotein</keyword>
<evidence type="ECO:0000256" key="4">
    <source>
        <dbReference type="ARBA" id="ARBA00023274"/>
    </source>
</evidence>
<evidence type="ECO:0000256" key="2">
    <source>
        <dbReference type="ARBA" id="ARBA00022884"/>
    </source>
</evidence>
<dbReference type="Gene3D" id="3.30.70.330">
    <property type="match status" value="1"/>
</dbReference>
<dbReference type="AlphaFoldDB" id="A0A165JTL8"/>
<dbReference type="InterPro" id="IPR051183">
    <property type="entry name" value="U1_U11-U12_snRNP_70-35kDa"/>
</dbReference>